<protein>
    <recommendedName>
        <fullName evidence="4 10">Outer-membrane lipoprotein carrier protein</fullName>
    </recommendedName>
</protein>
<accession>A0A1N6R5K6</accession>
<dbReference type="SUPFAM" id="SSF89392">
    <property type="entry name" value="Prokaryotic lipoproteins and lipoprotein localization factors"/>
    <property type="match status" value="1"/>
</dbReference>
<dbReference type="InterPro" id="IPR029046">
    <property type="entry name" value="LolA/LolB/LppX"/>
</dbReference>
<dbReference type="EMBL" id="FTMN01000003">
    <property type="protein sequence ID" value="SIQ24190.1"/>
    <property type="molecule type" value="Genomic_DNA"/>
</dbReference>
<keyword evidence="6 10" id="KW-0732">Signal</keyword>
<dbReference type="PANTHER" id="PTHR35869">
    <property type="entry name" value="OUTER-MEMBRANE LIPOPROTEIN CARRIER PROTEIN"/>
    <property type="match status" value="1"/>
</dbReference>
<proteinExistence type="inferred from homology"/>
<gene>
    <name evidence="10" type="primary">lolA</name>
    <name evidence="11" type="ORF">SAMN05421647_103128</name>
</gene>
<evidence type="ECO:0000256" key="8">
    <source>
        <dbReference type="ARBA" id="ARBA00022927"/>
    </source>
</evidence>
<keyword evidence="9 10" id="KW-0143">Chaperone</keyword>
<evidence type="ECO:0000256" key="1">
    <source>
        <dbReference type="ARBA" id="ARBA00004418"/>
    </source>
</evidence>
<dbReference type="STRING" id="49186.SAMN05421647_103128"/>
<evidence type="ECO:0000256" key="5">
    <source>
        <dbReference type="ARBA" id="ARBA00022448"/>
    </source>
</evidence>
<dbReference type="InterPro" id="IPR004564">
    <property type="entry name" value="OM_lipoprot_carrier_LolA-like"/>
</dbReference>
<organism evidence="11 12">
    <name type="scientific">Marinobacterium stanieri</name>
    <dbReference type="NCBI Taxonomy" id="49186"/>
    <lineage>
        <taxon>Bacteria</taxon>
        <taxon>Pseudomonadati</taxon>
        <taxon>Pseudomonadota</taxon>
        <taxon>Gammaproteobacteria</taxon>
        <taxon>Oceanospirillales</taxon>
        <taxon>Oceanospirillaceae</taxon>
        <taxon>Marinobacterium</taxon>
    </lineage>
</organism>
<dbReference type="GO" id="GO:0030288">
    <property type="term" value="C:outer membrane-bounded periplasmic space"/>
    <property type="evidence" value="ECO:0007669"/>
    <property type="project" value="TreeGrafter"/>
</dbReference>
<keyword evidence="11" id="KW-0449">Lipoprotein</keyword>
<evidence type="ECO:0000256" key="7">
    <source>
        <dbReference type="ARBA" id="ARBA00022764"/>
    </source>
</evidence>
<dbReference type="AlphaFoldDB" id="A0A1N6R5K6"/>
<keyword evidence="12" id="KW-1185">Reference proteome</keyword>
<evidence type="ECO:0000256" key="9">
    <source>
        <dbReference type="ARBA" id="ARBA00023186"/>
    </source>
</evidence>
<comment type="subunit">
    <text evidence="3 10">Monomer.</text>
</comment>
<comment type="subcellular location">
    <subcellularLocation>
        <location evidence="1 10">Periplasm</location>
    </subcellularLocation>
</comment>
<comment type="similarity">
    <text evidence="2 10">Belongs to the LolA family.</text>
</comment>
<dbReference type="Gene3D" id="2.50.20.10">
    <property type="entry name" value="Lipoprotein localisation LolA/LolB/LppX"/>
    <property type="match status" value="1"/>
</dbReference>
<dbReference type="Pfam" id="PF03548">
    <property type="entry name" value="LolA"/>
    <property type="match status" value="1"/>
</dbReference>
<dbReference type="PANTHER" id="PTHR35869:SF1">
    <property type="entry name" value="OUTER-MEMBRANE LIPOPROTEIN CARRIER PROTEIN"/>
    <property type="match status" value="1"/>
</dbReference>
<evidence type="ECO:0000256" key="3">
    <source>
        <dbReference type="ARBA" id="ARBA00011245"/>
    </source>
</evidence>
<evidence type="ECO:0000256" key="2">
    <source>
        <dbReference type="ARBA" id="ARBA00007615"/>
    </source>
</evidence>
<keyword evidence="5 10" id="KW-0813">Transport</keyword>
<dbReference type="CDD" id="cd16325">
    <property type="entry name" value="LolA"/>
    <property type="match status" value="1"/>
</dbReference>
<dbReference type="InterPro" id="IPR018323">
    <property type="entry name" value="OM_lipoprot_carrier_LolA_Pbac"/>
</dbReference>
<feature type="chain" id="PRO_5009990384" description="Outer-membrane lipoprotein carrier protein" evidence="10">
    <location>
        <begin position="20"/>
        <end position="209"/>
    </location>
</feature>
<reference evidence="11 12" key="1">
    <citation type="submission" date="2017-01" db="EMBL/GenBank/DDBJ databases">
        <authorList>
            <person name="Mah S.A."/>
            <person name="Swanson W.J."/>
            <person name="Moy G.W."/>
            <person name="Vacquier V.D."/>
        </authorList>
    </citation>
    <scope>NUCLEOTIDE SEQUENCE [LARGE SCALE GENOMIC DNA]</scope>
    <source>
        <strain evidence="11 12">DSM 7027</strain>
    </source>
</reference>
<dbReference type="RefSeq" id="WP_175611981.1">
    <property type="nucleotide sequence ID" value="NZ_FTMN01000003.1"/>
</dbReference>
<comment type="function">
    <text evidence="10">Participates in the translocation of lipoproteins from the inner membrane to the outer membrane. Only forms a complex with a lipoprotein if the residue after the N-terminal Cys is not an aspartate (The Asp acts as a targeting signal to indicate that the lipoprotein should stay in the inner membrane).</text>
</comment>
<name>A0A1N6R5K6_9GAMM</name>
<evidence type="ECO:0000313" key="11">
    <source>
        <dbReference type="EMBL" id="SIQ24190.1"/>
    </source>
</evidence>
<dbReference type="GO" id="GO:0044874">
    <property type="term" value="P:lipoprotein localization to outer membrane"/>
    <property type="evidence" value="ECO:0007669"/>
    <property type="project" value="UniProtKB-UniRule"/>
</dbReference>
<dbReference type="NCBIfam" id="TIGR00547">
    <property type="entry name" value="lolA"/>
    <property type="match status" value="1"/>
</dbReference>
<evidence type="ECO:0000256" key="6">
    <source>
        <dbReference type="ARBA" id="ARBA00022729"/>
    </source>
</evidence>
<dbReference type="GO" id="GO:0042953">
    <property type="term" value="P:lipoprotein transport"/>
    <property type="evidence" value="ECO:0007669"/>
    <property type="project" value="InterPro"/>
</dbReference>
<dbReference type="Proteomes" id="UP000186895">
    <property type="component" value="Unassembled WGS sequence"/>
</dbReference>
<keyword evidence="8 10" id="KW-0653">Protein transport</keyword>
<evidence type="ECO:0000256" key="10">
    <source>
        <dbReference type="HAMAP-Rule" id="MF_00240"/>
    </source>
</evidence>
<feature type="signal peptide" evidence="10">
    <location>
        <begin position="1"/>
        <end position="19"/>
    </location>
</feature>
<dbReference type="eggNOG" id="COG2834">
    <property type="taxonomic scope" value="Bacteria"/>
</dbReference>
<evidence type="ECO:0000256" key="4">
    <source>
        <dbReference type="ARBA" id="ARBA00014035"/>
    </source>
</evidence>
<keyword evidence="7 10" id="KW-0574">Periplasm</keyword>
<dbReference type="HAMAP" id="MF_00240">
    <property type="entry name" value="LolA"/>
    <property type="match status" value="1"/>
</dbReference>
<sequence length="209" mass="23285" precursor="true">MLKRLITSTALLMSLTAQAGPVEDLDALLSGHQTAQARFTQFSMNESGGRAEESTGHFVVARPNRFRWVTETPFMQEIVSDGDYIWIHDPDLEQVTRKAADEQGGSAPAMILNGQIKQLSETFEIRKLDEDTGGVSLFELVPVDTENSTFTRIRLLFEQDRISELSMQDSLGQRSMLTLQGLEYDAELPEGVFEFTPPEGTDVILDQGL</sequence>
<evidence type="ECO:0000313" key="12">
    <source>
        <dbReference type="Proteomes" id="UP000186895"/>
    </source>
</evidence>